<gene>
    <name evidence="11" type="ORF">SAMN04489751_2764</name>
</gene>
<accession>A0A1H1US03</accession>
<feature type="transmembrane region" description="Helical" evidence="8">
    <location>
        <begin position="31"/>
        <end position="56"/>
    </location>
</feature>
<keyword evidence="6 8" id="KW-1133">Transmembrane helix</keyword>
<feature type="domain" description="ABC transmembrane type-1" evidence="10">
    <location>
        <begin position="85"/>
        <end position="292"/>
    </location>
</feature>
<dbReference type="InterPro" id="IPR000515">
    <property type="entry name" value="MetI-like"/>
</dbReference>
<feature type="region of interest" description="Disordered" evidence="9">
    <location>
        <begin position="1"/>
        <end position="25"/>
    </location>
</feature>
<dbReference type="Pfam" id="PF00528">
    <property type="entry name" value="BPD_transp_1"/>
    <property type="match status" value="1"/>
</dbReference>
<evidence type="ECO:0000313" key="12">
    <source>
        <dbReference type="Proteomes" id="UP000199700"/>
    </source>
</evidence>
<evidence type="ECO:0000256" key="8">
    <source>
        <dbReference type="RuleBase" id="RU363032"/>
    </source>
</evidence>
<evidence type="ECO:0000256" key="9">
    <source>
        <dbReference type="SAM" id="MobiDB-lite"/>
    </source>
</evidence>
<feature type="transmembrane region" description="Helical" evidence="8">
    <location>
        <begin position="89"/>
        <end position="111"/>
    </location>
</feature>
<evidence type="ECO:0000256" key="5">
    <source>
        <dbReference type="ARBA" id="ARBA00022692"/>
    </source>
</evidence>
<protein>
    <submittedName>
        <fullName evidence="11">Spermidine/putrescine transport system permease protein</fullName>
    </submittedName>
</protein>
<keyword evidence="4" id="KW-1003">Cell membrane</keyword>
<dbReference type="Proteomes" id="UP000199700">
    <property type="component" value="Chromosome"/>
</dbReference>
<feature type="compositionally biased region" description="Polar residues" evidence="9">
    <location>
        <begin position="1"/>
        <end position="12"/>
    </location>
</feature>
<name>A0A1H1US03_BRESA</name>
<feature type="transmembrane region" description="Helical" evidence="8">
    <location>
        <begin position="120"/>
        <end position="143"/>
    </location>
</feature>
<dbReference type="SUPFAM" id="SSF161098">
    <property type="entry name" value="MetI-like"/>
    <property type="match status" value="1"/>
</dbReference>
<evidence type="ECO:0000256" key="1">
    <source>
        <dbReference type="ARBA" id="ARBA00004651"/>
    </source>
</evidence>
<feature type="transmembrane region" description="Helical" evidence="8">
    <location>
        <begin position="163"/>
        <end position="184"/>
    </location>
</feature>
<keyword evidence="3 8" id="KW-0813">Transport</keyword>
<dbReference type="Gene3D" id="1.10.3720.10">
    <property type="entry name" value="MetI-like"/>
    <property type="match status" value="1"/>
</dbReference>
<evidence type="ECO:0000256" key="2">
    <source>
        <dbReference type="ARBA" id="ARBA00007069"/>
    </source>
</evidence>
<reference evidence="11" key="1">
    <citation type="submission" date="2016-10" db="EMBL/GenBank/DDBJ databases">
        <authorList>
            <person name="Varghese N."/>
            <person name="Submissions S."/>
        </authorList>
    </citation>
    <scope>NUCLEOTIDE SEQUENCE [LARGE SCALE GENOMIC DNA]</scope>
    <source>
        <strain evidence="11">DSM 22082</strain>
    </source>
</reference>
<dbReference type="OrthoDB" id="9808619at2"/>
<evidence type="ECO:0000256" key="7">
    <source>
        <dbReference type="ARBA" id="ARBA00023136"/>
    </source>
</evidence>
<evidence type="ECO:0000256" key="6">
    <source>
        <dbReference type="ARBA" id="ARBA00022989"/>
    </source>
</evidence>
<evidence type="ECO:0000256" key="4">
    <source>
        <dbReference type="ARBA" id="ARBA00022475"/>
    </source>
</evidence>
<dbReference type="PANTHER" id="PTHR42929:SF5">
    <property type="entry name" value="ABC TRANSPORTER PERMEASE PROTEIN"/>
    <property type="match status" value="1"/>
</dbReference>
<dbReference type="EMBL" id="LT629739">
    <property type="protein sequence ID" value="SDS75031.1"/>
    <property type="molecule type" value="Genomic_DNA"/>
</dbReference>
<evidence type="ECO:0000256" key="3">
    <source>
        <dbReference type="ARBA" id="ARBA00022448"/>
    </source>
</evidence>
<dbReference type="GO" id="GO:0055085">
    <property type="term" value="P:transmembrane transport"/>
    <property type="evidence" value="ECO:0007669"/>
    <property type="project" value="InterPro"/>
</dbReference>
<comment type="subcellular location">
    <subcellularLocation>
        <location evidence="1 8">Cell membrane</location>
        <topology evidence="1 8">Multi-pass membrane protein</topology>
    </subcellularLocation>
</comment>
<dbReference type="CDD" id="cd06261">
    <property type="entry name" value="TM_PBP2"/>
    <property type="match status" value="1"/>
</dbReference>
<dbReference type="InterPro" id="IPR035906">
    <property type="entry name" value="MetI-like_sf"/>
</dbReference>
<dbReference type="GO" id="GO:0005886">
    <property type="term" value="C:plasma membrane"/>
    <property type="evidence" value="ECO:0007669"/>
    <property type="project" value="UniProtKB-SubCell"/>
</dbReference>
<proteinExistence type="inferred from homology"/>
<keyword evidence="7 8" id="KW-0472">Membrane</keyword>
<dbReference type="PANTHER" id="PTHR42929">
    <property type="entry name" value="INNER MEMBRANE ABC TRANSPORTER PERMEASE PROTEIN YDCU-RELATED-RELATED"/>
    <property type="match status" value="1"/>
</dbReference>
<keyword evidence="12" id="KW-1185">Reference proteome</keyword>
<evidence type="ECO:0000313" key="11">
    <source>
        <dbReference type="EMBL" id="SDS75031.1"/>
    </source>
</evidence>
<dbReference type="AlphaFoldDB" id="A0A1H1US03"/>
<evidence type="ECO:0000259" key="10">
    <source>
        <dbReference type="PROSITE" id="PS50928"/>
    </source>
</evidence>
<comment type="similarity">
    <text evidence="2">Belongs to the binding-protein-dependent transport system permease family. CysTW subfamily.</text>
</comment>
<feature type="transmembrane region" description="Helical" evidence="8">
    <location>
        <begin position="270"/>
        <end position="292"/>
    </location>
</feature>
<organism evidence="11 12">
    <name type="scientific">Brevibacterium sandarakinum</name>
    <dbReference type="NCBI Taxonomy" id="629680"/>
    <lineage>
        <taxon>Bacteria</taxon>
        <taxon>Bacillati</taxon>
        <taxon>Actinomycetota</taxon>
        <taxon>Actinomycetes</taxon>
        <taxon>Micrococcales</taxon>
        <taxon>Brevibacteriaceae</taxon>
        <taxon>Brevibacterium</taxon>
    </lineage>
</organism>
<feature type="transmembrane region" description="Helical" evidence="8">
    <location>
        <begin position="226"/>
        <end position="250"/>
    </location>
</feature>
<sequence>MRTVLTSPTKATSVPGRPVPGNNKRRSKLNLGLPGIIWVLAVCAIPTAVMLGTSFFTYEGASVTGPVTLENYTDLFSDSYFRSVLLDTVWMAAAVGVICLILGTLVAHFLVRSNSRLRGLVILLVILPLVSSVVVRTYGWLVLLENGGLINSVAMDLGLIDAPIAFIGSRFAVIIGLVHVLLPFSVFTIMSSLQGVDSSLERASRDLGAGPVATFRRITIPLIAPGLISGFILTFTISIGAYATVAVLGGGSLQTLAVLVRERMVTSLEWGQAAAIAAIILVIGAFVVGLLLSFSRKTRIPGVSE</sequence>
<dbReference type="STRING" id="629680.SAMN04489751_2764"/>
<dbReference type="RefSeq" id="WP_157691447.1">
    <property type="nucleotide sequence ID" value="NZ_LT629739.1"/>
</dbReference>
<keyword evidence="5 8" id="KW-0812">Transmembrane</keyword>
<dbReference type="PROSITE" id="PS50928">
    <property type="entry name" value="ABC_TM1"/>
    <property type="match status" value="1"/>
</dbReference>